<dbReference type="EMBL" id="CAJVQC010071904">
    <property type="protein sequence ID" value="CAG8811010.1"/>
    <property type="molecule type" value="Genomic_DNA"/>
</dbReference>
<comment type="caution">
    <text evidence="1">The sequence shown here is derived from an EMBL/GenBank/DDBJ whole genome shotgun (WGS) entry which is preliminary data.</text>
</comment>
<evidence type="ECO:0000313" key="1">
    <source>
        <dbReference type="EMBL" id="CAG8811010.1"/>
    </source>
</evidence>
<proteinExistence type="predicted"/>
<accession>A0ACA9RVB3</accession>
<feature type="non-terminal residue" evidence="1">
    <location>
        <position position="64"/>
    </location>
</feature>
<reference evidence="1" key="1">
    <citation type="submission" date="2021-06" db="EMBL/GenBank/DDBJ databases">
        <authorList>
            <person name="Kallberg Y."/>
            <person name="Tangrot J."/>
            <person name="Rosling A."/>
        </authorList>
    </citation>
    <scope>NUCLEOTIDE SEQUENCE</scope>
    <source>
        <strain evidence="1">MA461A</strain>
    </source>
</reference>
<gene>
    <name evidence="1" type="ORF">RPERSI_LOCUS23210</name>
</gene>
<keyword evidence="2" id="KW-1185">Reference proteome</keyword>
<dbReference type="Proteomes" id="UP000789920">
    <property type="component" value="Unassembled WGS sequence"/>
</dbReference>
<name>A0ACA9RVB3_9GLOM</name>
<evidence type="ECO:0000313" key="2">
    <source>
        <dbReference type="Proteomes" id="UP000789920"/>
    </source>
</evidence>
<feature type="non-terminal residue" evidence="1">
    <location>
        <position position="1"/>
    </location>
</feature>
<protein>
    <submittedName>
        <fullName evidence="1">7953_t:CDS:1</fullName>
    </submittedName>
</protein>
<sequence>GCFRSKWRVIVDIDMSEPHLPIISSLSQDLQTRVSSSSTSRYLKVFEEEFDCRSRHSVNRLDRK</sequence>
<organism evidence="1 2">
    <name type="scientific">Racocetra persica</name>
    <dbReference type="NCBI Taxonomy" id="160502"/>
    <lineage>
        <taxon>Eukaryota</taxon>
        <taxon>Fungi</taxon>
        <taxon>Fungi incertae sedis</taxon>
        <taxon>Mucoromycota</taxon>
        <taxon>Glomeromycotina</taxon>
        <taxon>Glomeromycetes</taxon>
        <taxon>Diversisporales</taxon>
        <taxon>Gigasporaceae</taxon>
        <taxon>Racocetra</taxon>
    </lineage>
</organism>